<feature type="disulfide bond" evidence="11">
    <location>
        <begin position="274"/>
        <end position="306"/>
    </location>
</feature>
<evidence type="ECO:0000256" key="9">
    <source>
        <dbReference type="ARBA" id="ARBA00023157"/>
    </source>
</evidence>
<dbReference type="SUPFAM" id="SSF57016">
    <property type="entry name" value="Plant lectins/antimicrobial peptides"/>
    <property type="match status" value="1"/>
</dbReference>
<dbReference type="SMART" id="SM00270">
    <property type="entry name" value="ChtBD1"/>
    <property type="match status" value="1"/>
</dbReference>
<dbReference type="GO" id="GO:0004568">
    <property type="term" value="F:chitinase activity"/>
    <property type="evidence" value="ECO:0007669"/>
    <property type="project" value="InterPro"/>
</dbReference>
<dbReference type="InterPro" id="IPR023346">
    <property type="entry name" value="Lysozyme-like_dom_sf"/>
</dbReference>
<feature type="disulfide bond" evidence="11 12">
    <location>
        <begin position="54"/>
        <end position="58"/>
    </location>
</feature>
<evidence type="ECO:0000256" key="10">
    <source>
        <dbReference type="PIRSR" id="PIRSR001060-1"/>
    </source>
</evidence>
<evidence type="ECO:0000313" key="16">
    <source>
        <dbReference type="Proteomes" id="UP000077755"/>
    </source>
</evidence>
<dbReference type="Pfam" id="PF00182">
    <property type="entry name" value="Glyco_hydro_19"/>
    <property type="match status" value="1"/>
</dbReference>
<dbReference type="Gene3D" id="3.30.60.10">
    <property type="entry name" value="Endochitinase-like"/>
    <property type="match status" value="1"/>
</dbReference>
<feature type="chain" id="PRO_5042054786" description="Chitin-binding type-1 domain-containing protein" evidence="13">
    <location>
        <begin position="20"/>
        <end position="313"/>
    </location>
</feature>
<dbReference type="EMBL" id="CP093344">
    <property type="protein sequence ID" value="WOG87814.1"/>
    <property type="molecule type" value="Genomic_DNA"/>
</dbReference>
<dbReference type="PROSITE" id="PS00026">
    <property type="entry name" value="CHIT_BIND_I_1"/>
    <property type="match status" value="1"/>
</dbReference>
<dbReference type="GO" id="GO:0008061">
    <property type="term" value="F:chitin binding"/>
    <property type="evidence" value="ECO:0007669"/>
    <property type="project" value="UniProtKB-UniRule"/>
</dbReference>
<dbReference type="PRINTS" id="PR00451">
    <property type="entry name" value="CHITINBINDNG"/>
</dbReference>
<dbReference type="SUPFAM" id="SSF53955">
    <property type="entry name" value="Lysozyme-like"/>
    <property type="match status" value="1"/>
</dbReference>
<dbReference type="InterPro" id="IPR018371">
    <property type="entry name" value="Chitin-binding_1_CS"/>
</dbReference>
<feature type="domain" description="Chitin-binding type-1" evidence="14">
    <location>
        <begin position="19"/>
        <end position="60"/>
    </location>
</feature>
<evidence type="ECO:0000256" key="6">
    <source>
        <dbReference type="ARBA" id="ARBA00022729"/>
    </source>
</evidence>
<dbReference type="AlphaFoldDB" id="A0AAF0WDX4"/>
<feature type="disulfide bond" evidence="11 12">
    <location>
        <begin position="36"/>
        <end position="50"/>
    </location>
</feature>
<dbReference type="FunFam" id="3.30.20.10:FF:000001">
    <property type="entry name" value="Endochitinase (Chitinase)"/>
    <property type="match status" value="1"/>
</dbReference>
<dbReference type="Pfam" id="PF00187">
    <property type="entry name" value="Chitin_bind_1"/>
    <property type="match status" value="1"/>
</dbReference>
<name>A0AAF0WDX4_DAUCS</name>
<reference evidence="15" key="2">
    <citation type="submission" date="2022-03" db="EMBL/GenBank/DDBJ databases">
        <title>Draft title - Genomic analysis of global carrot germplasm unveils the trajectory of domestication and the origin of high carotenoid orange carrot.</title>
        <authorList>
            <person name="Iorizzo M."/>
            <person name="Ellison S."/>
            <person name="Senalik D."/>
            <person name="Macko-Podgorni A."/>
            <person name="Grzebelus D."/>
            <person name="Bostan H."/>
            <person name="Rolling W."/>
            <person name="Curaba J."/>
            <person name="Simon P."/>
        </authorList>
    </citation>
    <scope>NUCLEOTIDE SEQUENCE</scope>
    <source>
        <tissue evidence="15">Leaf</tissue>
    </source>
</reference>
<dbReference type="GO" id="GO:0016998">
    <property type="term" value="P:cell wall macromolecule catabolic process"/>
    <property type="evidence" value="ECO:0007669"/>
    <property type="project" value="InterPro"/>
</dbReference>
<evidence type="ECO:0000256" key="5">
    <source>
        <dbReference type="ARBA" id="ARBA00022669"/>
    </source>
</evidence>
<feature type="disulfide bond" evidence="11 12">
    <location>
        <begin position="22"/>
        <end position="37"/>
    </location>
</feature>
<reference evidence="15" key="1">
    <citation type="journal article" date="2016" name="Nat. Genet.">
        <title>A high-quality carrot genome assembly provides new insights into carotenoid accumulation and asterid genome evolution.</title>
        <authorList>
            <person name="Iorizzo M."/>
            <person name="Ellison S."/>
            <person name="Senalik D."/>
            <person name="Zeng P."/>
            <person name="Satapoomin P."/>
            <person name="Huang J."/>
            <person name="Bowman M."/>
            <person name="Iovene M."/>
            <person name="Sanseverino W."/>
            <person name="Cavagnaro P."/>
            <person name="Yildiz M."/>
            <person name="Macko-Podgorni A."/>
            <person name="Moranska E."/>
            <person name="Grzebelus E."/>
            <person name="Grzebelus D."/>
            <person name="Ashrafi H."/>
            <person name="Zheng Z."/>
            <person name="Cheng S."/>
            <person name="Spooner D."/>
            <person name="Van Deynze A."/>
            <person name="Simon P."/>
        </authorList>
    </citation>
    <scope>NUCLEOTIDE SEQUENCE</scope>
    <source>
        <tissue evidence="15">Leaf</tissue>
    </source>
</reference>
<dbReference type="CDD" id="cd06921">
    <property type="entry name" value="ChtBD1_GH19_hevein"/>
    <property type="match status" value="1"/>
</dbReference>
<keyword evidence="8" id="KW-0624">Polysaccharide degradation</keyword>
<dbReference type="InterPro" id="IPR036861">
    <property type="entry name" value="Endochitinase-like_sf"/>
</dbReference>
<sequence>MRFWIVTVCIFALSFASSAEQCGKQAGNALCPNGMCCSEFGWCGTTPDYCSDTCQSQCGGSTPAPGGGSTPTPSGGSGDVSSIIPESLFNDMLKHRNDGSCKSNGFYTYSAFINAAQSFDGFGTTGSTDQRKQELAAFLAQTSHETTDGPYSWGYCFIAERNNPGTFCTSPDWPCASGKEYYGRGPIQLTHNYNYGQAGKAIGADLINNPDLVATDAVISFKTAIWFWMTPQSNKPSSHDVITGKWSPSADDNAANRVPGFGVITNIINGGLECNKGTDSRVEDRIGFYKRYCDILGVGYGNNLDCNSQRPFA</sequence>
<proteinExistence type="inferred from homology"/>
<keyword evidence="6 13" id="KW-0732">Signal</keyword>
<evidence type="ECO:0000256" key="1">
    <source>
        <dbReference type="ARBA" id="ARBA00003102"/>
    </source>
</evidence>
<evidence type="ECO:0000313" key="15">
    <source>
        <dbReference type="EMBL" id="WOG87814.1"/>
    </source>
</evidence>
<evidence type="ECO:0000256" key="7">
    <source>
        <dbReference type="ARBA" id="ARBA00022821"/>
    </source>
</evidence>
<feature type="disulfide bond" evidence="11">
    <location>
        <begin position="168"/>
        <end position="175"/>
    </location>
</feature>
<protein>
    <recommendedName>
        <fullName evidence="14">Chitin-binding type-1 domain-containing protein</fullName>
    </recommendedName>
</protein>
<keyword evidence="7" id="KW-0611">Plant defense</keyword>
<keyword evidence="8" id="KW-0146">Chitin degradation</keyword>
<dbReference type="PROSITE" id="PS00774">
    <property type="entry name" value="CHITINASE_19_2"/>
    <property type="match status" value="1"/>
</dbReference>
<dbReference type="Proteomes" id="UP000077755">
    <property type="component" value="Chromosome 2"/>
</dbReference>
<dbReference type="GO" id="GO:0005773">
    <property type="term" value="C:vacuole"/>
    <property type="evidence" value="ECO:0007669"/>
    <property type="project" value="UniProtKB-SubCell"/>
</dbReference>
<feature type="signal peptide" evidence="13">
    <location>
        <begin position="1"/>
        <end position="19"/>
    </location>
</feature>
<evidence type="ECO:0000256" key="4">
    <source>
        <dbReference type="ARBA" id="ARBA00022554"/>
    </source>
</evidence>
<evidence type="ECO:0000256" key="11">
    <source>
        <dbReference type="PIRSR" id="PIRSR001060-2"/>
    </source>
</evidence>
<dbReference type="GO" id="GO:0050832">
    <property type="term" value="P:defense response to fungus"/>
    <property type="evidence" value="ECO:0007669"/>
    <property type="project" value="UniProtKB-ARBA"/>
</dbReference>
<dbReference type="InterPro" id="IPR016283">
    <property type="entry name" value="Glyco_hydro_19"/>
</dbReference>
<dbReference type="PIRSF" id="PIRSF001060">
    <property type="entry name" value="Endochitinase"/>
    <property type="match status" value="1"/>
</dbReference>
<evidence type="ECO:0000259" key="14">
    <source>
        <dbReference type="PROSITE" id="PS50941"/>
    </source>
</evidence>
<keyword evidence="16" id="KW-1185">Reference proteome</keyword>
<dbReference type="PROSITE" id="PS50941">
    <property type="entry name" value="CHIT_BIND_I_2"/>
    <property type="match status" value="1"/>
</dbReference>
<comment type="function">
    <text evidence="1">Defense against chitin-containing fungal pathogens.</text>
</comment>
<feature type="active site" description="Proton donor" evidence="10">
    <location>
        <position position="145"/>
    </location>
</feature>
<keyword evidence="8" id="KW-0119">Carbohydrate metabolism</keyword>
<organism evidence="15 16">
    <name type="scientific">Daucus carota subsp. sativus</name>
    <name type="common">Carrot</name>
    <dbReference type="NCBI Taxonomy" id="79200"/>
    <lineage>
        <taxon>Eukaryota</taxon>
        <taxon>Viridiplantae</taxon>
        <taxon>Streptophyta</taxon>
        <taxon>Embryophyta</taxon>
        <taxon>Tracheophyta</taxon>
        <taxon>Spermatophyta</taxon>
        <taxon>Magnoliopsida</taxon>
        <taxon>eudicotyledons</taxon>
        <taxon>Gunneridae</taxon>
        <taxon>Pentapetalae</taxon>
        <taxon>asterids</taxon>
        <taxon>campanulids</taxon>
        <taxon>Apiales</taxon>
        <taxon>Apiaceae</taxon>
        <taxon>Apioideae</taxon>
        <taxon>Scandiceae</taxon>
        <taxon>Daucinae</taxon>
        <taxon>Daucus</taxon>
        <taxon>Daucus sect. Daucus</taxon>
    </lineage>
</organism>
<dbReference type="PROSITE" id="PS00773">
    <property type="entry name" value="CHITINASE_19_1"/>
    <property type="match status" value="1"/>
</dbReference>
<keyword evidence="9 11" id="KW-1015">Disulfide bond</keyword>
<evidence type="ECO:0000256" key="3">
    <source>
        <dbReference type="ARBA" id="ARBA00009373"/>
    </source>
</evidence>
<keyword evidence="4" id="KW-0926">Vacuole</keyword>
<feature type="disulfide bond" evidence="11 12">
    <location>
        <begin position="31"/>
        <end position="43"/>
    </location>
</feature>
<evidence type="ECO:0000256" key="2">
    <source>
        <dbReference type="ARBA" id="ARBA00004116"/>
    </source>
</evidence>
<gene>
    <name evidence="15" type="ORF">DCAR_0207046</name>
</gene>
<feature type="disulfide bond" evidence="11">
    <location>
        <begin position="101"/>
        <end position="156"/>
    </location>
</feature>
<evidence type="ECO:0000256" key="12">
    <source>
        <dbReference type="PROSITE-ProRule" id="PRU00261"/>
    </source>
</evidence>
<evidence type="ECO:0000256" key="8">
    <source>
        <dbReference type="ARBA" id="ARBA00023024"/>
    </source>
</evidence>
<comment type="subcellular location">
    <subcellularLocation>
        <location evidence="2">Vacuole</location>
    </subcellularLocation>
</comment>
<dbReference type="GO" id="GO:0005975">
    <property type="term" value="P:carbohydrate metabolic process"/>
    <property type="evidence" value="ECO:0007669"/>
    <property type="project" value="InterPro"/>
</dbReference>
<dbReference type="InterPro" id="IPR001002">
    <property type="entry name" value="Chitin-bd_1"/>
</dbReference>
<dbReference type="FunFam" id="3.30.60.10:FF:000001">
    <property type="entry name" value="Basic endochitinase"/>
    <property type="match status" value="1"/>
</dbReference>
<dbReference type="InterPro" id="IPR000726">
    <property type="entry name" value="Glyco_hydro_19_cat"/>
</dbReference>
<keyword evidence="5 12" id="KW-0147">Chitin-binding</keyword>
<dbReference type="PANTHER" id="PTHR22595:SF79">
    <property type="entry name" value="CHITINASE 12"/>
    <property type="match status" value="1"/>
</dbReference>
<dbReference type="GO" id="GO:0006032">
    <property type="term" value="P:chitin catabolic process"/>
    <property type="evidence" value="ECO:0007669"/>
    <property type="project" value="UniProtKB-KW"/>
</dbReference>
<dbReference type="Gene3D" id="1.10.530.10">
    <property type="match status" value="1"/>
</dbReference>
<dbReference type="Gene3D" id="3.30.20.10">
    <property type="entry name" value="Endochitinase, domain 2"/>
    <property type="match status" value="1"/>
</dbReference>
<dbReference type="CDD" id="cd00325">
    <property type="entry name" value="chitinase_GH19"/>
    <property type="match status" value="1"/>
</dbReference>
<comment type="similarity">
    <text evidence="3">Belongs to the glycosyl hydrolase 19 family. Chitinase class I subfamily.</text>
</comment>
<dbReference type="PANTHER" id="PTHR22595">
    <property type="entry name" value="CHITINASE-RELATED"/>
    <property type="match status" value="1"/>
</dbReference>
<evidence type="ECO:0000256" key="13">
    <source>
        <dbReference type="SAM" id="SignalP"/>
    </source>
</evidence>
<accession>A0AAF0WDX4</accession>